<organism evidence="2">
    <name type="scientific">Gaeumannomyces tritici (strain R3-111a-1)</name>
    <name type="common">Wheat and barley take-all root rot fungus</name>
    <name type="synonym">Gaeumannomyces graminis var. tritici</name>
    <dbReference type="NCBI Taxonomy" id="644352"/>
    <lineage>
        <taxon>Eukaryota</taxon>
        <taxon>Fungi</taxon>
        <taxon>Dikarya</taxon>
        <taxon>Ascomycota</taxon>
        <taxon>Pezizomycotina</taxon>
        <taxon>Sordariomycetes</taxon>
        <taxon>Sordariomycetidae</taxon>
        <taxon>Magnaporthales</taxon>
        <taxon>Magnaporthaceae</taxon>
        <taxon>Gaeumannomyces</taxon>
    </lineage>
</organism>
<dbReference type="RefSeq" id="XP_009218967.1">
    <property type="nucleotide sequence ID" value="XM_009220703.1"/>
</dbReference>
<proteinExistence type="predicted"/>
<evidence type="ECO:0000313" key="2">
    <source>
        <dbReference type="EMBL" id="EJT77822.1"/>
    </source>
</evidence>
<gene>
    <name evidence="3" type="primary">20343385</name>
    <name evidence="2" type="ORF">GGTG_02927</name>
</gene>
<name>J3NNR9_GAET3</name>
<reference evidence="3" key="4">
    <citation type="journal article" date="2015" name="G3 (Bethesda)">
        <title>Genome sequences of three phytopathogenic species of the Magnaporthaceae family of fungi.</title>
        <authorList>
            <person name="Okagaki L.H."/>
            <person name="Nunes C.C."/>
            <person name="Sailsbery J."/>
            <person name="Clay B."/>
            <person name="Brown D."/>
            <person name="John T."/>
            <person name="Oh Y."/>
            <person name="Young N."/>
            <person name="Fitzgerald M."/>
            <person name="Haas B.J."/>
            <person name="Zeng Q."/>
            <person name="Young S."/>
            <person name="Adiconis X."/>
            <person name="Fan L."/>
            <person name="Levin J.Z."/>
            <person name="Mitchell T.K."/>
            <person name="Okubara P.A."/>
            <person name="Farman M.L."/>
            <person name="Kohn L.M."/>
            <person name="Birren B."/>
            <person name="Ma L.-J."/>
            <person name="Dean R.A."/>
        </authorList>
    </citation>
    <scope>NUCLEOTIDE SEQUENCE</scope>
    <source>
        <strain evidence="3">R3-111a-1</strain>
    </source>
</reference>
<feature type="compositionally biased region" description="Basic and acidic residues" evidence="1">
    <location>
        <begin position="71"/>
        <end position="82"/>
    </location>
</feature>
<reference evidence="2" key="2">
    <citation type="submission" date="2010-07" db="EMBL/GenBank/DDBJ databases">
        <authorList>
            <consortium name="The Broad Institute Genome Sequencing Platform"/>
            <consortium name="Broad Institute Genome Sequencing Center for Infectious Disease"/>
            <person name="Ma L.-J."/>
            <person name="Dead R."/>
            <person name="Young S."/>
            <person name="Zeng Q."/>
            <person name="Koehrsen M."/>
            <person name="Alvarado L."/>
            <person name="Berlin A."/>
            <person name="Chapman S.B."/>
            <person name="Chen Z."/>
            <person name="Freedman E."/>
            <person name="Gellesch M."/>
            <person name="Goldberg J."/>
            <person name="Griggs A."/>
            <person name="Gujja S."/>
            <person name="Heilman E.R."/>
            <person name="Heiman D."/>
            <person name="Hepburn T."/>
            <person name="Howarth C."/>
            <person name="Jen D."/>
            <person name="Larson L."/>
            <person name="Mehta T."/>
            <person name="Neiman D."/>
            <person name="Pearson M."/>
            <person name="Roberts A."/>
            <person name="Saif S."/>
            <person name="Shea T."/>
            <person name="Shenoy N."/>
            <person name="Sisk P."/>
            <person name="Stolte C."/>
            <person name="Sykes S."/>
            <person name="Walk T."/>
            <person name="White J."/>
            <person name="Yandava C."/>
            <person name="Haas B."/>
            <person name="Nusbaum C."/>
            <person name="Birren B."/>
        </authorList>
    </citation>
    <scope>NUCLEOTIDE SEQUENCE</scope>
    <source>
        <strain evidence="2">R3-111a-1</strain>
    </source>
</reference>
<reference evidence="2" key="3">
    <citation type="submission" date="2010-09" db="EMBL/GenBank/DDBJ databases">
        <title>Annotation of Gaeumannomyces graminis var. tritici R3-111a-1.</title>
        <authorList>
            <consortium name="The Broad Institute Genome Sequencing Platform"/>
            <person name="Ma L.-J."/>
            <person name="Dead R."/>
            <person name="Young S.K."/>
            <person name="Zeng Q."/>
            <person name="Gargeya S."/>
            <person name="Fitzgerald M."/>
            <person name="Haas B."/>
            <person name="Abouelleil A."/>
            <person name="Alvarado L."/>
            <person name="Arachchi H.M."/>
            <person name="Berlin A."/>
            <person name="Brown A."/>
            <person name="Chapman S.B."/>
            <person name="Chen Z."/>
            <person name="Dunbar C."/>
            <person name="Freedman E."/>
            <person name="Gearin G."/>
            <person name="Gellesch M."/>
            <person name="Goldberg J."/>
            <person name="Griggs A."/>
            <person name="Gujja S."/>
            <person name="Heiman D."/>
            <person name="Howarth C."/>
            <person name="Larson L."/>
            <person name="Lui A."/>
            <person name="MacDonald P.J.P."/>
            <person name="Mehta T."/>
            <person name="Montmayeur A."/>
            <person name="Murphy C."/>
            <person name="Neiman D."/>
            <person name="Pearson M."/>
            <person name="Priest M."/>
            <person name="Roberts A."/>
            <person name="Saif S."/>
            <person name="Shea T."/>
            <person name="Shenoy N."/>
            <person name="Sisk P."/>
            <person name="Stolte C."/>
            <person name="Sykes S."/>
            <person name="Yandava C."/>
            <person name="Wortman J."/>
            <person name="Nusbaum C."/>
            <person name="Birren B."/>
        </authorList>
    </citation>
    <scope>NUCLEOTIDE SEQUENCE</scope>
    <source>
        <strain evidence="2">R3-111a-1</strain>
    </source>
</reference>
<dbReference type="AlphaFoldDB" id="J3NNR9"/>
<dbReference type="Proteomes" id="UP000006039">
    <property type="component" value="Unassembled WGS sequence"/>
</dbReference>
<feature type="region of interest" description="Disordered" evidence="1">
    <location>
        <begin position="61"/>
        <end position="103"/>
    </location>
</feature>
<dbReference type="EMBL" id="GL385396">
    <property type="protein sequence ID" value="EJT77822.1"/>
    <property type="molecule type" value="Genomic_DNA"/>
</dbReference>
<evidence type="ECO:0000256" key="1">
    <source>
        <dbReference type="SAM" id="MobiDB-lite"/>
    </source>
</evidence>
<dbReference type="GeneID" id="20343385"/>
<keyword evidence="4" id="KW-1185">Reference proteome</keyword>
<reference evidence="4" key="1">
    <citation type="submission" date="2010-07" db="EMBL/GenBank/DDBJ databases">
        <title>The genome sequence of Gaeumannomyces graminis var. tritici strain R3-111a-1.</title>
        <authorList>
            <consortium name="The Broad Institute Genome Sequencing Platform"/>
            <person name="Ma L.-J."/>
            <person name="Dead R."/>
            <person name="Young S."/>
            <person name="Zeng Q."/>
            <person name="Koehrsen M."/>
            <person name="Alvarado L."/>
            <person name="Berlin A."/>
            <person name="Chapman S.B."/>
            <person name="Chen Z."/>
            <person name="Freedman E."/>
            <person name="Gellesch M."/>
            <person name="Goldberg J."/>
            <person name="Griggs A."/>
            <person name="Gujja S."/>
            <person name="Heilman E.R."/>
            <person name="Heiman D."/>
            <person name="Hepburn T."/>
            <person name="Howarth C."/>
            <person name="Jen D."/>
            <person name="Larson L."/>
            <person name="Mehta T."/>
            <person name="Neiman D."/>
            <person name="Pearson M."/>
            <person name="Roberts A."/>
            <person name="Saif S."/>
            <person name="Shea T."/>
            <person name="Shenoy N."/>
            <person name="Sisk P."/>
            <person name="Stolte C."/>
            <person name="Sykes S."/>
            <person name="Walk T."/>
            <person name="White J."/>
            <person name="Yandava C."/>
            <person name="Haas B."/>
            <person name="Nusbaum C."/>
            <person name="Birren B."/>
        </authorList>
    </citation>
    <scope>NUCLEOTIDE SEQUENCE [LARGE SCALE GENOMIC DNA]</scope>
    <source>
        <strain evidence="4">R3-111a-1</strain>
    </source>
</reference>
<protein>
    <submittedName>
        <fullName evidence="2 3">Uncharacterized protein</fullName>
    </submittedName>
</protein>
<dbReference type="HOGENOM" id="CLU_2263942_0_0_1"/>
<sequence>MARTNRGFPGVFSLGWVSDDAPQSARWMSPHLAQAQVHDGGITRALAVGKTKAAIAANQAQALAPAQPRGPVERSPCRKMTEADGTGQVGDAKWTGGGGLSHP</sequence>
<evidence type="ECO:0000313" key="3">
    <source>
        <dbReference type="EnsemblFungi" id="EJT77822"/>
    </source>
</evidence>
<dbReference type="EnsemblFungi" id="EJT77822">
    <property type="protein sequence ID" value="EJT77822"/>
    <property type="gene ID" value="GGTG_02927"/>
</dbReference>
<reference evidence="3" key="5">
    <citation type="submission" date="2018-04" db="UniProtKB">
        <authorList>
            <consortium name="EnsemblFungi"/>
        </authorList>
    </citation>
    <scope>IDENTIFICATION</scope>
    <source>
        <strain evidence="3">R3-111a-1</strain>
    </source>
</reference>
<accession>J3NNR9</accession>
<evidence type="ECO:0000313" key="4">
    <source>
        <dbReference type="Proteomes" id="UP000006039"/>
    </source>
</evidence>
<dbReference type="VEuPathDB" id="FungiDB:GGTG_02927"/>